<feature type="region of interest" description="Disordered" evidence="1">
    <location>
        <begin position="77"/>
        <end position="112"/>
    </location>
</feature>
<keyword evidence="5" id="KW-1185">Reference proteome</keyword>
<evidence type="ECO:0000256" key="2">
    <source>
        <dbReference type="SAM" id="Phobius"/>
    </source>
</evidence>
<name>A0A4R6RVU8_LABRH</name>
<evidence type="ECO:0000259" key="3">
    <source>
        <dbReference type="Pfam" id="PF18914"/>
    </source>
</evidence>
<evidence type="ECO:0000313" key="5">
    <source>
        <dbReference type="Proteomes" id="UP000295444"/>
    </source>
</evidence>
<feature type="region of interest" description="Disordered" evidence="1">
    <location>
        <begin position="1"/>
        <end position="35"/>
    </location>
</feature>
<dbReference type="AlphaFoldDB" id="A0A4R6RVU8"/>
<gene>
    <name evidence="4" type="ORF">EV186_10992</name>
</gene>
<keyword evidence="2" id="KW-0812">Transmembrane</keyword>
<feature type="transmembrane region" description="Helical" evidence="2">
    <location>
        <begin position="52"/>
        <end position="73"/>
    </location>
</feature>
<organism evidence="4 5">
    <name type="scientific">Labedaea rhizosphaerae</name>
    <dbReference type="NCBI Taxonomy" id="598644"/>
    <lineage>
        <taxon>Bacteria</taxon>
        <taxon>Bacillati</taxon>
        <taxon>Actinomycetota</taxon>
        <taxon>Actinomycetes</taxon>
        <taxon>Pseudonocardiales</taxon>
        <taxon>Pseudonocardiaceae</taxon>
        <taxon>Labedaea</taxon>
    </lineage>
</organism>
<dbReference type="Proteomes" id="UP000295444">
    <property type="component" value="Unassembled WGS sequence"/>
</dbReference>
<sequence length="176" mass="18574">MLTDVAHHGLMTEPPFQYPHDEGQLPPETHQQETAQFAVPSPQPSFWQRYKAALLAGALVLVLVIAGAVWAVAASSTSEATPSASSSPAPTSGAAKDKGKDRPVIRGTVTAEDGDTWTVKTDKGDTVQVTISDATKFGTAKAPADKTKITVNSKVIVTGKNTDGKVEARRIRLPQS</sequence>
<dbReference type="EMBL" id="SNXZ01000009">
    <property type="protein sequence ID" value="TDP91100.1"/>
    <property type="molecule type" value="Genomic_DNA"/>
</dbReference>
<feature type="domain" description="DUF5666" evidence="3">
    <location>
        <begin position="106"/>
        <end position="171"/>
    </location>
</feature>
<proteinExistence type="predicted"/>
<keyword evidence="2" id="KW-1133">Transmembrane helix</keyword>
<protein>
    <recommendedName>
        <fullName evidence="3">DUF5666 domain-containing protein</fullName>
    </recommendedName>
</protein>
<dbReference type="InterPro" id="IPR043724">
    <property type="entry name" value="DUF5666"/>
</dbReference>
<evidence type="ECO:0000256" key="1">
    <source>
        <dbReference type="SAM" id="MobiDB-lite"/>
    </source>
</evidence>
<evidence type="ECO:0000313" key="4">
    <source>
        <dbReference type="EMBL" id="TDP91100.1"/>
    </source>
</evidence>
<feature type="compositionally biased region" description="Low complexity" evidence="1">
    <location>
        <begin position="77"/>
        <end position="94"/>
    </location>
</feature>
<keyword evidence="2" id="KW-0472">Membrane</keyword>
<accession>A0A4R6RVU8</accession>
<dbReference type="OrthoDB" id="3401874at2"/>
<dbReference type="Pfam" id="PF18914">
    <property type="entry name" value="DUF5666"/>
    <property type="match status" value="1"/>
</dbReference>
<comment type="caution">
    <text evidence="4">The sequence shown here is derived from an EMBL/GenBank/DDBJ whole genome shotgun (WGS) entry which is preliminary data.</text>
</comment>
<feature type="compositionally biased region" description="Basic and acidic residues" evidence="1">
    <location>
        <begin position="95"/>
        <end position="104"/>
    </location>
</feature>
<reference evidence="4 5" key="1">
    <citation type="submission" date="2019-03" db="EMBL/GenBank/DDBJ databases">
        <title>Genomic Encyclopedia of Type Strains, Phase IV (KMG-IV): sequencing the most valuable type-strain genomes for metagenomic binning, comparative biology and taxonomic classification.</title>
        <authorList>
            <person name="Goeker M."/>
        </authorList>
    </citation>
    <scope>NUCLEOTIDE SEQUENCE [LARGE SCALE GENOMIC DNA]</scope>
    <source>
        <strain evidence="4 5">DSM 45361</strain>
    </source>
</reference>
<dbReference type="RefSeq" id="WP_133853889.1">
    <property type="nucleotide sequence ID" value="NZ_SNXZ01000009.1"/>
</dbReference>